<keyword evidence="1" id="KW-0805">Transcription regulation</keyword>
<proteinExistence type="predicted"/>
<name>A0ABW4FSX1_9PSEU</name>
<dbReference type="SMART" id="SM00342">
    <property type="entry name" value="HTH_ARAC"/>
    <property type="match status" value="1"/>
</dbReference>
<dbReference type="InterPro" id="IPR050204">
    <property type="entry name" value="AraC_XylS_family_regulators"/>
</dbReference>
<dbReference type="Proteomes" id="UP001597145">
    <property type="component" value="Unassembled WGS sequence"/>
</dbReference>
<feature type="region of interest" description="Disordered" evidence="4">
    <location>
        <begin position="311"/>
        <end position="340"/>
    </location>
</feature>
<accession>A0ABW4FSX1</accession>
<dbReference type="Pfam" id="PF12833">
    <property type="entry name" value="HTH_18"/>
    <property type="match status" value="1"/>
</dbReference>
<evidence type="ECO:0000256" key="3">
    <source>
        <dbReference type="ARBA" id="ARBA00023163"/>
    </source>
</evidence>
<evidence type="ECO:0000313" key="7">
    <source>
        <dbReference type="Proteomes" id="UP001597145"/>
    </source>
</evidence>
<dbReference type="InterPro" id="IPR018060">
    <property type="entry name" value="HTH_AraC"/>
</dbReference>
<keyword evidence="3" id="KW-0804">Transcription</keyword>
<evidence type="ECO:0000256" key="2">
    <source>
        <dbReference type="ARBA" id="ARBA00023125"/>
    </source>
</evidence>
<feature type="domain" description="HTH araC/xylS-type" evidence="5">
    <location>
        <begin position="213"/>
        <end position="314"/>
    </location>
</feature>
<organism evidence="6 7">
    <name type="scientific">Pseudonocardia aurantiaca</name>
    <dbReference type="NCBI Taxonomy" id="75290"/>
    <lineage>
        <taxon>Bacteria</taxon>
        <taxon>Bacillati</taxon>
        <taxon>Actinomycetota</taxon>
        <taxon>Actinomycetes</taxon>
        <taxon>Pseudonocardiales</taxon>
        <taxon>Pseudonocardiaceae</taxon>
        <taxon>Pseudonocardia</taxon>
    </lineage>
</organism>
<sequence length="340" mass="37540">MPIVLNIDAIAAGDRAEVWHDSCARTFVGVDVRPALDEPIGGRVRAYDLGDLVVGEIDASGQGMARTQQLIDRTDEQYLLLTLQTRGTGRVAQGDRRTLLRPGECAIFESHRPFELNFDAAFDVWVFGFPRHLVRLAEHERRQLAAQSVSFRTGLAGVASRALQDLALHSEDLAGEPPGSVLSMANDLVVTMFAEHLPKNSERGGALQATMPMRVKHYIDQRLADPALAPGDVAAAFGISTRYLHRLFETEHETVAQYIRDRRLERCRLQLLDPRLSGHTISTLAHGCGFGDLSGFNRAFWAKYGMTPRQLRMPSPGHGQNRAGCPHARTPGRHRGRTGP</sequence>
<comment type="caution">
    <text evidence="6">The sequence shown here is derived from an EMBL/GenBank/DDBJ whole genome shotgun (WGS) entry which is preliminary data.</text>
</comment>
<dbReference type="PANTHER" id="PTHR46796:SF6">
    <property type="entry name" value="ARAC SUBFAMILY"/>
    <property type="match status" value="1"/>
</dbReference>
<feature type="compositionally biased region" description="Basic residues" evidence="4">
    <location>
        <begin position="330"/>
        <end position="340"/>
    </location>
</feature>
<dbReference type="Pfam" id="PF14525">
    <property type="entry name" value="AraC_binding_2"/>
    <property type="match status" value="1"/>
</dbReference>
<keyword evidence="7" id="KW-1185">Reference proteome</keyword>
<dbReference type="RefSeq" id="WP_343985234.1">
    <property type="nucleotide sequence ID" value="NZ_BAAAJG010000026.1"/>
</dbReference>
<evidence type="ECO:0000256" key="4">
    <source>
        <dbReference type="SAM" id="MobiDB-lite"/>
    </source>
</evidence>
<dbReference type="SUPFAM" id="SSF46689">
    <property type="entry name" value="Homeodomain-like"/>
    <property type="match status" value="1"/>
</dbReference>
<evidence type="ECO:0000259" key="5">
    <source>
        <dbReference type="PROSITE" id="PS01124"/>
    </source>
</evidence>
<keyword evidence="2" id="KW-0238">DNA-binding</keyword>
<gene>
    <name evidence="6" type="ORF">ACFSCY_28495</name>
</gene>
<dbReference type="EMBL" id="JBHUCP010000025">
    <property type="protein sequence ID" value="MFD1533370.1"/>
    <property type="molecule type" value="Genomic_DNA"/>
</dbReference>
<reference evidence="7" key="1">
    <citation type="journal article" date="2019" name="Int. J. Syst. Evol. Microbiol.">
        <title>The Global Catalogue of Microorganisms (GCM) 10K type strain sequencing project: providing services to taxonomists for standard genome sequencing and annotation.</title>
        <authorList>
            <consortium name="The Broad Institute Genomics Platform"/>
            <consortium name="The Broad Institute Genome Sequencing Center for Infectious Disease"/>
            <person name="Wu L."/>
            <person name="Ma J."/>
        </authorList>
    </citation>
    <scope>NUCLEOTIDE SEQUENCE [LARGE SCALE GENOMIC DNA]</scope>
    <source>
        <strain evidence="7">JCM 12165</strain>
    </source>
</reference>
<dbReference type="InterPro" id="IPR009057">
    <property type="entry name" value="Homeodomain-like_sf"/>
</dbReference>
<evidence type="ECO:0000256" key="1">
    <source>
        <dbReference type="ARBA" id="ARBA00023015"/>
    </source>
</evidence>
<dbReference type="PANTHER" id="PTHR46796">
    <property type="entry name" value="HTH-TYPE TRANSCRIPTIONAL ACTIVATOR RHAS-RELATED"/>
    <property type="match status" value="1"/>
</dbReference>
<protein>
    <submittedName>
        <fullName evidence="6">Helix-turn-helix domain-containing protein</fullName>
    </submittedName>
</protein>
<dbReference type="InterPro" id="IPR035418">
    <property type="entry name" value="AraC-bd_2"/>
</dbReference>
<dbReference type="PROSITE" id="PS01124">
    <property type="entry name" value="HTH_ARAC_FAMILY_2"/>
    <property type="match status" value="1"/>
</dbReference>
<dbReference type="Gene3D" id="1.10.10.60">
    <property type="entry name" value="Homeodomain-like"/>
    <property type="match status" value="1"/>
</dbReference>
<evidence type="ECO:0000313" key="6">
    <source>
        <dbReference type="EMBL" id="MFD1533370.1"/>
    </source>
</evidence>